<dbReference type="Proteomes" id="UP001209885">
    <property type="component" value="Unassembled WGS sequence"/>
</dbReference>
<proteinExistence type="inferred from homology"/>
<evidence type="ECO:0000256" key="1">
    <source>
        <dbReference type="ARBA" id="ARBA00007689"/>
    </source>
</evidence>
<dbReference type="RefSeq" id="WP_266058193.1">
    <property type="nucleotide sequence ID" value="NZ_JAPFQN010000010.1"/>
</dbReference>
<dbReference type="SUPFAM" id="SSF54909">
    <property type="entry name" value="Dimeric alpha+beta barrel"/>
    <property type="match status" value="1"/>
</dbReference>
<gene>
    <name evidence="3" type="ORF">OO013_17065</name>
</gene>
<sequence>MKKFLLLLHEDIQKMSDLSPREMEELTNAHMAWATKLAETEHLISGDGLNENGVLITGKECVIKDGPYLESKELIGGYYLLQADDLNTVVEIAKECPCHLWGGTTEIRPIMDMEDYEQES</sequence>
<comment type="similarity">
    <text evidence="1">Belongs to the YciI family.</text>
</comment>
<comment type="caution">
    <text evidence="3">The sequence shown here is derived from an EMBL/GenBank/DDBJ whole genome shotgun (WGS) entry which is preliminary data.</text>
</comment>
<evidence type="ECO:0000313" key="3">
    <source>
        <dbReference type="EMBL" id="MCX2745595.1"/>
    </source>
</evidence>
<dbReference type="EMBL" id="JAPFQN010000010">
    <property type="protein sequence ID" value="MCX2745595.1"/>
    <property type="molecule type" value="Genomic_DNA"/>
</dbReference>
<dbReference type="Gene3D" id="3.30.70.1060">
    <property type="entry name" value="Dimeric alpha+beta barrel"/>
    <property type="match status" value="1"/>
</dbReference>
<evidence type="ECO:0000259" key="2">
    <source>
        <dbReference type="Pfam" id="PF03795"/>
    </source>
</evidence>
<dbReference type="InterPro" id="IPR005545">
    <property type="entry name" value="YCII"/>
</dbReference>
<dbReference type="Pfam" id="PF03795">
    <property type="entry name" value="YCII"/>
    <property type="match status" value="1"/>
</dbReference>
<dbReference type="PANTHER" id="PTHR35174">
    <property type="entry name" value="BLL7171 PROTEIN-RELATED"/>
    <property type="match status" value="1"/>
</dbReference>
<name>A0ABT3RV02_9BACT</name>
<keyword evidence="4" id="KW-1185">Reference proteome</keyword>
<accession>A0ABT3RV02</accession>
<protein>
    <submittedName>
        <fullName evidence="3">YciI family protein</fullName>
    </submittedName>
</protein>
<organism evidence="3 4">
    <name type="scientific">Mangrovivirga halotolerans</name>
    <dbReference type="NCBI Taxonomy" id="2993936"/>
    <lineage>
        <taxon>Bacteria</taxon>
        <taxon>Pseudomonadati</taxon>
        <taxon>Bacteroidota</taxon>
        <taxon>Cytophagia</taxon>
        <taxon>Cytophagales</taxon>
        <taxon>Mangrovivirgaceae</taxon>
        <taxon>Mangrovivirga</taxon>
    </lineage>
</organism>
<dbReference type="InterPro" id="IPR011008">
    <property type="entry name" value="Dimeric_a/b-barrel"/>
</dbReference>
<evidence type="ECO:0000313" key="4">
    <source>
        <dbReference type="Proteomes" id="UP001209885"/>
    </source>
</evidence>
<reference evidence="3 4" key="1">
    <citation type="submission" date="2022-11" db="EMBL/GenBank/DDBJ databases">
        <title>The characterization of three novel Bacteroidetes species and genomic analysis of their roles in tidal elemental geochemical cycles.</title>
        <authorList>
            <person name="Ma K."/>
        </authorList>
    </citation>
    <scope>NUCLEOTIDE SEQUENCE [LARGE SCALE GENOMIC DNA]</scope>
    <source>
        <strain evidence="3 4">M17</strain>
    </source>
</reference>
<feature type="domain" description="YCII-related" evidence="2">
    <location>
        <begin position="10"/>
        <end position="113"/>
    </location>
</feature>